<dbReference type="Gene3D" id="1.10.10.10">
    <property type="entry name" value="Winged helix-like DNA-binding domain superfamily/Winged helix DNA-binding domain"/>
    <property type="match status" value="1"/>
</dbReference>
<dbReference type="InterPro" id="IPR039425">
    <property type="entry name" value="RNA_pol_sigma-70-like"/>
</dbReference>
<evidence type="ECO:0000313" key="10">
    <source>
        <dbReference type="Proteomes" id="UP000732858"/>
    </source>
</evidence>
<dbReference type="NCBIfam" id="TIGR02937">
    <property type="entry name" value="sigma70-ECF"/>
    <property type="match status" value="1"/>
</dbReference>
<proteinExistence type="inferred from homology"/>
<evidence type="ECO:0000256" key="4">
    <source>
        <dbReference type="ARBA" id="ARBA00023125"/>
    </source>
</evidence>
<dbReference type="SUPFAM" id="SSF88659">
    <property type="entry name" value="Sigma3 and sigma4 domains of RNA polymerase sigma factors"/>
    <property type="match status" value="1"/>
</dbReference>
<dbReference type="PANTHER" id="PTHR43133:SF8">
    <property type="entry name" value="RNA POLYMERASE SIGMA FACTOR HI_1459-RELATED"/>
    <property type="match status" value="1"/>
</dbReference>
<evidence type="ECO:0000313" key="9">
    <source>
        <dbReference type="EMBL" id="MBV6547137.1"/>
    </source>
</evidence>
<dbReference type="GeneID" id="65548206"/>
<dbReference type="InterPro" id="IPR013249">
    <property type="entry name" value="RNA_pol_sigma70_r4_t2"/>
</dbReference>
<dbReference type="Pfam" id="PF08281">
    <property type="entry name" value="Sigma70_r4_2"/>
    <property type="match status" value="1"/>
</dbReference>
<keyword evidence="3" id="KW-0731">Sigma factor</keyword>
<dbReference type="GO" id="GO:0016987">
    <property type="term" value="F:sigma factor activity"/>
    <property type="evidence" value="ECO:0007669"/>
    <property type="project" value="UniProtKB-KW"/>
</dbReference>
<evidence type="ECO:0000313" key="11">
    <source>
        <dbReference type="Proteomes" id="UP001196379"/>
    </source>
</evidence>
<evidence type="ECO:0000313" key="8">
    <source>
        <dbReference type="EMBL" id="MBV6531693.1"/>
    </source>
</evidence>
<dbReference type="EMBL" id="JABULY010000002">
    <property type="protein sequence ID" value="MBV6531693.1"/>
    <property type="molecule type" value="Genomic_DNA"/>
</dbReference>
<dbReference type="Proteomes" id="UP000732858">
    <property type="component" value="Unassembled WGS sequence"/>
</dbReference>
<gene>
    <name evidence="8" type="ORF">HT657_06025</name>
    <name evidence="9" type="ORF">HT672_07580</name>
</gene>
<keyword evidence="2" id="KW-0805">Transcription regulation</keyword>
<evidence type="ECO:0000256" key="1">
    <source>
        <dbReference type="ARBA" id="ARBA00010641"/>
    </source>
</evidence>
<dbReference type="OrthoDB" id="9782108at2"/>
<dbReference type="InterPro" id="IPR007627">
    <property type="entry name" value="RNA_pol_sigma70_r2"/>
</dbReference>
<dbReference type="InterPro" id="IPR014284">
    <property type="entry name" value="RNA_pol_sigma-70_dom"/>
</dbReference>
<keyword evidence="5" id="KW-0804">Transcription</keyword>
<dbReference type="InterPro" id="IPR014289">
    <property type="entry name" value="RNA_pol_sigma-24-rel"/>
</dbReference>
<comment type="caution">
    <text evidence="9">The sequence shown here is derived from an EMBL/GenBank/DDBJ whole genome shotgun (WGS) entry which is preliminary data.</text>
</comment>
<comment type="similarity">
    <text evidence="1">Belongs to the sigma-70 factor family. ECF subfamily.</text>
</comment>
<feature type="domain" description="RNA polymerase sigma factor 70 region 4 type 2" evidence="7">
    <location>
        <begin position="130"/>
        <end position="181"/>
    </location>
</feature>
<organism evidence="9 10">
    <name type="scientific">Ursidibacter maritimus</name>
    <dbReference type="NCBI Taxonomy" id="1331689"/>
    <lineage>
        <taxon>Bacteria</taxon>
        <taxon>Pseudomonadati</taxon>
        <taxon>Pseudomonadota</taxon>
        <taxon>Gammaproteobacteria</taxon>
        <taxon>Pasteurellales</taxon>
        <taxon>Pasteurellaceae</taxon>
        <taxon>Ursidibacter</taxon>
    </lineage>
</organism>
<dbReference type="CDD" id="cd06171">
    <property type="entry name" value="Sigma70_r4"/>
    <property type="match status" value="1"/>
</dbReference>
<name>A0A949WQP0_9PAST</name>
<dbReference type="SUPFAM" id="SSF88946">
    <property type="entry name" value="Sigma2 domain of RNA polymerase sigma factors"/>
    <property type="match status" value="1"/>
</dbReference>
<sequence>MEREQQKLTQIPPQQIEEIRQQMVKFATLQLKDPDLAEDVVQEALTSAYKNAHSFKGKSALKTWVFAILKNKIIDLIHYRKRTVTVSEIYEEDTPNAFFTERDHWDVTYFEPSEWQSVQSSTYKKEFWVIFETCLTQLPAQQARIFMMREYLEMNTDEICQECEVSTSNLHVILFRARLQLQACLSKNWFGEKK</sequence>
<dbReference type="RefSeq" id="WP_157402408.1">
    <property type="nucleotide sequence ID" value="NZ_JABULY010000002.1"/>
</dbReference>
<evidence type="ECO:0000259" key="7">
    <source>
        <dbReference type="Pfam" id="PF08281"/>
    </source>
</evidence>
<evidence type="ECO:0000259" key="6">
    <source>
        <dbReference type="Pfam" id="PF04542"/>
    </source>
</evidence>
<dbReference type="Gene3D" id="1.10.1740.10">
    <property type="match status" value="1"/>
</dbReference>
<dbReference type="Pfam" id="PF04542">
    <property type="entry name" value="Sigma70_r2"/>
    <property type="match status" value="1"/>
</dbReference>
<feature type="domain" description="RNA polymerase sigma-70 region 2" evidence="6">
    <location>
        <begin position="17"/>
        <end position="82"/>
    </location>
</feature>
<dbReference type="InterPro" id="IPR036388">
    <property type="entry name" value="WH-like_DNA-bd_sf"/>
</dbReference>
<reference evidence="9 11" key="1">
    <citation type="journal article" date="2021" name="Mol. Ecol.">
        <title>Polar bear-adapted Ursidibacter maritimus are remarkably conserved after generations in captivity.</title>
        <authorList>
            <person name="Espinosa-Gongora C."/>
            <person name="Hansen M.J."/>
            <person name="Bertelsen M.F."/>
            <person name="Bojesen A.M."/>
        </authorList>
    </citation>
    <scope>NUCLEOTIDE SEQUENCE</scope>
    <source>
        <strain evidence="9">Pb43105x</strain>
        <strain evidence="8 11">Pb43106</strain>
    </source>
</reference>
<dbReference type="AlphaFoldDB" id="A0A949WQP0"/>
<dbReference type="EMBL" id="JABUMC010000015">
    <property type="protein sequence ID" value="MBV6547137.1"/>
    <property type="molecule type" value="Genomic_DNA"/>
</dbReference>
<dbReference type="InterPro" id="IPR013324">
    <property type="entry name" value="RNA_pol_sigma_r3/r4-like"/>
</dbReference>
<dbReference type="PANTHER" id="PTHR43133">
    <property type="entry name" value="RNA POLYMERASE ECF-TYPE SIGMA FACTO"/>
    <property type="match status" value="1"/>
</dbReference>
<accession>A0A949WQP0</accession>
<protein>
    <submittedName>
        <fullName evidence="9">Sigma-70 family RNA polymerase sigma factor</fullName>
    </submittedName>
</protein>
<dbReference type="InterPro" id="IPR013325">
    <property type="entry name" value="RNA_pol_sigma_r2"/>
</dbReference>
<evidence type="ECO:0000256" key="3">
    <source>
        <dbReference type="ARBA" id="ARBA00023082"/>
    </source>
</evidence>
<keyword evidence="4" id="KW-0238">DNA-binding</keyword>
<keyword evidence="11" id="KW-1185">Reference proteome</keyword>
<evidence type="ECO:0000256" key="2">
    <source>
        <dbReference type="ARBA" id="ARBA00023015"/>
    </source>
</evidence>
<dbReference type="GO" id="GO:0006352">
    <property type="term" value="P:DNA-templated transcription initiation"/>
    <property type="evidence" value="ECO:0007669"/>
    <property type="project" value="InterPro"/>
</dbReference>
<dbReference type="Proteomes" id="UP001196379">
    <property type="component" value="Unassembled WGS sequence"/>
</dbReference>
<dbReference type="NCBIfam" id="TIGR02943">
    <property type="entry name" value="Sig70_famx1"/>
    <property type="match status" value="1"/>
</dbReference>
<dbReference type="GO" id="GO:0003677">
    <property type="term" value="F:DNA binding"/>
    <property type="evidence" value="ECO:0007669"/>
    <property type="project" value="UniProtKB-KW"/>
</dbReference>
<dbReference type="NCBIfam" id="NF009182">
    <property type="entry name" value="PRK12530.1"/>
    <property type="match status" value="1"/>
</dbReference>
<evidence type="ECO:0000256" key="5">
    <source>
        <dbReference type="ARBA" id="ARBA00023163"/>
    </source>
</evidence>